<reference evidence="1" key="1">
    <citation type="submission" date="2022-09" db="EMBL/GenBank/DDBJ databases">
        <title>Haloadaptaus new haloarchaeum isolated from saline soil.</title>
        <authorList>
            <person name="Duran-Viseras A."/>
            <person name="Sanchez-Porro C."/>
            <person name="Ventosa A."/>
        </authorList>
    </citation>
    <scope>NUCLEOTIDE SEQUENCE</scope>
    <source>
        <strain evidence="1">F3-133</strain>
    </source>
</reference>
<gene>
    <name evidence="1" type="ORF">EGH25_07250</name>
</gene>
<dbReference type="RefSeq" id="WP_266087175.1">
    <property type="nucleotide sequence ID" value="NZ_RKLV01000006.1"/>
</dbReference>
<dbReference type="AlphaFoldDB" id="A0A9Q4C3F0"/>
<name>A0A9Q4C3F0_9EURY</name>
<dbReference type="Gene3D" id="3.30.870.10">
    <property type="entry name" value="Endonuclease Chain A"/>
    <property type="match status" value="1"/>
</dbReference>
<organism evidence="1 2">
    <name type="scientific">Halorutilus salinus</name>
    <dbReference type="NCBI Taxonomy" id="2487751"/>
    <lineage>
        <taxon>Archaea</taxon>
        <taxon>Methanobacteriati</taxon>
        <taxon>Methanobacteriota</taxon>
        <taxon>Stenosarchaea group</taxon>
        <taxon>Halobacteria</taxon>
        <taxon>Halorutilales</taxon>
        <taxon>Halorutilaceae</taxon>
        <taxon>Halorutilus</taxon>
    </lineage>
</organism>
<proteinExistence type="predicted"/>
<keyword evidence="2" id="KW-1185">Reference proteome</keyword>
<accession>A0A9Q4C3F0</accession>
<dbReference type="Proteomes" id="UP001149411">
    <property type="component" value="Unassembled WGS sequence"/>
</dbReference>
<dbReference type="EMBL" id="RKLV01000006">
    <property type="protein sequence ID" value="MCX2819147.1"/>
    <property type="molecule type" value="Genomic_DNA"/>
</dbReference>
<evidence type="ECO:0000313" key="2">
    <source>
        <dbReference type="Proteomes" id="UP001149411"/>
    </source>
</evidence>
<protein>
    <submittedName>
        <fullName evidence="1">Phospholipase D family protein</fullName>
    </submittedName>
</protein>
<comment type="caution">
    <text evidence="1">The sequence shown here is derived from an EMBL/GenBank/DDBJ whole genome shotgun (WGS) entry which is preliminary data.</text>
</comment>
<dbReference type="CDD" id="cd09117">
    <property type="entry name" value="PLDc_Bfil_DEXD_like"/>
    <property type="match status" value="1"/>
</dbReference>
<sequence length="692" mass="79991">MDEWSTDITVGGFGNPAEMRWMTVRSWDSFTSLFENAVHLDAVTYCESPDLLLDLFEKDGFSLESLDIVVGNREEYQSAVNEVDVARRLSEYYAQNKLTVRLKNRKVIHAKLYRAVNPGDKVTLIAGSPNLSYNSWRNQTNQVTVFETDQGSKFDTRFVEWIEDFRGYTDDIFLEDLADRLEEADDEEERERKIELWVDNRDTSLTERGELHTKAAEELEKVGADITRTVVESDDPEEGDETVYVEQGEDGEILPENEDGEGDVTSVKTPGYSITLSTQSLDGGYVKDVENELKRRGADVGPNTMTVPVGEYTGYLKRQYSVPKLWIDHERVHLQDGEHHRVLTANSAPDSETVDEDLENIERYVETVDRWGETNNTNAVMAHMYEGIIYFLWSPFVNLYAESFYGSVTLDNVLQYLYIHGESDAGKDKFVEFCLRLISDDLVRSGADGDSIGKTRIRALRGIDTVFPFAVSDISKSTIEQIDTLRNYWEESWSPGNDVSYPTVIFTSNDSRPKDWFRNRTKMLYFDVTFPSEPEDENFIEAQRDLNGILNEKNHIFAYVSRRVLRDRPYENATATIDDVREVLVDLYGEADRRIPEYFPEKPANREYDIGKRKWKSARDRGDVTFERNGDHLIAEFDLEQHEVWSYRKILPTKARPDKQGRKIVIRNPDHFWKWIDQETGGEDEGFLSRFF</sequence>
<evidence type="ECO:0000313" key="1">
    <source>
        <dbReference type="EMBL" id="MCX2819147.1"/>
    </source>
</evidence>